<proteinExistence type="predicted"/>
<evidence type="ECO:0000259" key="1">
    <source>
        <dbReference type="Pfam" id="PF07728"/>
    </source>
</evidence>
<dbReference type="EMBL" id="AJWY01000033">
    <property type="protein sequence ID" value="EKC81719.1"/>
    <property type="molecule type" value="Genomic_DNA"/>
</dbReference>
<sequence length="175" mass="19404">MRYRLSDMLRYLAAGADVVLDEGNTIKPECADVLHSLTDAARQIQVPGYGLVQMHPHSAFTITMNEDYAGTNFMNEATIDRFTPIHIAEPESIVDVLHRVVPEASAASLNICDYVYCAIRDRIRSAGGLEPDAMTIRGFIDALRAEPLLGLRWGLLDNVASKPQDAYTRLQLTEL</sequence>
<accession>K1UN77</accession>
<dbReference type="Pfam" id="PF07728">
    <property type="entry name" value="AAA_5"/>
    <property type="match status" value="1"/>
</dbReference>
<dbReference type="SUPFAM" id="SSF52540">
    <property type="entry name" value="P-loop containing nucleoside triphosphate hydrolases"/>
    <property type="match status" value="1"/>
</dbReference>
<dbReference type="AlphaFoldDB" id="K1UN77"/>
<comment type="caution">
    <text evidence="2">The sequence shown here is derived from an EMBL/GenBank/DDBJ whole genome shotgun (WGS) entry which is preliminary data.</text>
</comment>
<dbReference type="Gene3D" id="3.40.50.300">
    <property type="entry name" value="P-loop containing nucleotide triphosphate hydrolases"/>
    <property type="match status" value="1"/>
</dbReference>
<dbReference type="InterPro" id="IPR027417">
    <property type="entry name" value="P-loop_NTPase"/>
</dbReference>
<gene>
    <name evidence="2" type="ORF">LEA_00045</name>
</gene>
<evidence type="ECO:0000313" key="2">
    <source>
        <dbReference type="EMBL" id="EKC81719.1"/>
    </source>
</evidence>
<organism evidence="2">
    <name type="scientific">human gut metagenome</name>
    <dbReference type="NCBI Taxonomy" id="408170"/>
    <lineage>
        <taxon>unclassified sequences</taxon>
        <taxon>metagenomes</taxon>
        <taxon>organismal metagenomes</taxon>
    </lineage>
</organism>
<protein>
    <submittedName>
        <fullName evidence="2">Nitric-oxide reductase</fullName>
    </submittedName>
</protein>
<reference evidence="2" key="1">
    <citation type="journal article" date="2013" name="Environ. Microbiol.">
        <title>Microbiota from the distal guts of lean and obese adolescents exhibit partial functional redundancy besides clear differences in community structure.</title>
        <authorList>
            <person name="Ferrer M."/>
            <person name="Ruiz A."/>
            <person name="Lanza F."/>
            <person name="Haange S.B."/>
            <person name="Oberbach A."/>
            <person name="Till H."/>
            <person name="Bargiela R."/>
            <person name="Campoy C."/>
            <person name="Segura M.T."/>
            <person name="Richter M."/>
            <person name="von Bergen M."/>
            <person name="Seifert J."/>
            <person name="Suarez A."/>
        </authorList>
    </citation>
    <scope>NUCLEOTIDE SEQUENCE</scope>
</reference>
<dbReference type="InterPro" id="IPR011704">
    <property type="entry name" value="ATPase_dyneun-rel_AAA"/>
</dbReference>
<name>K1UN77_9ZZZZ</name>
<dbReference type="GO" id="GO:0016887">
    <property type="term" value="F:ATP hydrolysis activity"/>
    <property type="evidence" value="ECO:0007669"/>
    <property type="project" value="InterPro"/>
</dbReference>
<feature type="non-terminal residue" evidence="2">
    <location>
        <position position="175"/>
    </location>
</feature>
<feature type="domain" description="ATPase dynein-related AAA" evidence="1">
    <location>
        <begin position="12"/>
        <end position="82"/>
    </location>
</feature>
<dbReference type="GO" id="GO:0005524">
    <property type="term" value="F:ATP binding"/>
    <property type="evidence" value="ECO:0007669"/>
    <property type="project" value="InterPro"/>
</dbReference>